<sequence>MWHGAWWYGPEEEAVWRPRIGLRLSVACVVRRWTQGERGSGCQGRRRRVSVTAAKRVRPLETEGIPAVAPGKLAKRPRNRMLALDAQTRADADRGGWTGSTKKARRARGATSTGWPRPAWDCARCRCRIRGEEGGGDRRRADSEPRHLQ</sequence>
<name>A0AAV7WIZ2_PLEWA</name>
<evidence type="ECO:0000256" key="1">
    <source>
        <dbReference type="SAM" id="MobiDB-lite"/>
    </source>
</evidence>
<keyword evidence="3" id="KW-1185">Reference proteome</keyword>
<dbReference type="EMBL" id="JANPWB010000001">
    <property type="protein sequence ID" value="KAJ1213119.1"/>
    <property type="molecule type" value="Genomic_DNA"/>
</dbReference>
<reference evidence="2" key="1">
    <citation type="journal article" date="2022" name="bioRxiv">
        <title>Sequencing and chromosome-scale assembly of the giantPleurodeles waltlgenome.</title>
        <authorList>
            <person name="Brown T."/>
            <person name="Elewa A."/>
            <person name="Iarovenko S."/>
            <person name="Subramanian E."/>
            <person name="Araus A.J."/>
            <person name="Petzold A."/>
            <person name="Susuki M."/>
            <person name="Suzuki K.-i.T."/>
            <person name="Hayashi T."/>
            <person name="Toyoda A."/>
            <person name="Oliveira C."/>
            <person name="Osipova E."/>
            <person name="Leigh N.D."/>
            <person name="Simon A."/>
            <person name="Yun M.H."/>
        </authorList>
    </citation>
    <scope>NUCLEOTIDE SEQUENCE</scope>
    <source>
        <strain evidence="2">20211129_DDA</strain>
        <tissue evidence="2">Liver</tissue>
    </source>
</reference>
<protein>
    <submittedName>
        <fullName evidence="2">Uncharacterized protein</fullName>
    </submittedName>
</protein>
<proteinExistence type="predicted"/>
<dbReference type="AlphaFoldDB" id="A0AAV7WIZ2"/>
<accession>A0AAV7WIZ2</accession>
<feature type="region of interest" description="Disordered" evidence="1">
    <location>
        <begin position="85"/>
        <end position="115"/>
    </location>
</feature>
<evidence type="ECO:0000313" key="3">
    <source>
        <dbReference type="Proteomes" id="UP001066276"/>
    </source>
</evidence>
<dbReference type="Proteomes" id="UP001066276">
    <property type="component" value="Chromosome 1_1"/>
</dbReference>
<gene>
    <name evidence="2" type="ORF">NDU88_000758</name>
</gene>
<comment type="caution">
    <text evidence="2">The sequence shown here is derived from an EMBL/GenBank/DDBJ whole genome shotgun (WGS) entry which is preliminary data.</text>
</comment>
<organism evidence="2 3">
    <name type="scientific">Pleurodeles waltl</name>
    <name type="common">Iberian ribbed newt</name>
    <dbReference type="NCBI Taxonomy" id="8319"/>
    <lineage>
        <taxon>Eukaryota</taxon>
        <taxon>Metazoa</taxon>
        <taxon>Chordata</taxon>
        <taxon>Craniata</taxon>
        <taxon>Vertebrata</taxon>
        <taxon>Euteleostomi</taxon>
        <taxon>Amphibia</taxon>
        <taxon>Batrachia</taxon>
        <taxon>Caudata</taxon>
        <taxon>Salamandroidea</taxon>
        <taxon>Salamandridae</taxon>
        <taxon>Pleurodelinae</taxon>
        <taxon>Pleurodeles</taxon>
    </lineage>
</organism>
<evidence type="ECO:0000313" key="2">
    <source>
        <dbReference type="EMBL" id="KAJ1213119.1"/>
    </source>
</evidence>